<dbReference type="EMBL" id="JBEVYD010000002">
    <property type="protein sequence ID" value="KAL3234920.1"/>
    <property type="molecule type" value="Genomic_DNA"/>
</dbReference>
<dbReference type="Proteomes" id="UP001623330">
    <property type="component" value="Unassembled WGS sequence"/>
</dbReference>
<keyword evidence="7" id="KW-1185">Reference proteome</keyword>
<dbReference type="InterPro" id="IPR013914">
    <property type="entry name" value="Rad9_Rad53-bd_dom_fun"/>
</dbReference>
<dbReference type="CDD" id="cd17745">
    <property type="entry name" value="BRCT_p53bp1_rpt1"/>
    <property type="match status" value="1"/>
</dbReference>
<organism evidence="6 7">
    <name type="scientific">Nakaseomyces bracarensis</name>
    <dbReference type="NCBI Taxonomy" id="273131"/>
    <lineage>
        <taxon>Eukaryota</taxon>
        <taxon>Fungi</taxon>
        <taxon>Dikarya</taxon>
        <taxon>Ascomycota</taxon>
        <taxon>Saccharomycotina</taxon>
        <taxon>Saccharomycetes</taxon>
        <taxon>Saccharomycetales</taxon>
        <taxon>Saccharomycetaceae</taxon>
        <taxon>Nakaseomyces</taxon>
    </lineage>
</organism>
<dbReference type="InterPro" id="IPR047252">
    <property type="entry name" value="TP53BP1-like"/>
</dbReference>
<protein>
    <recommendedName>
        <fullName evidence="5">Rad9-like Rad53-binding domain-containing protein</fullName>
    </recommendedName>
</protein>
<keyword evidence="2" id="KW-0227">DNA damage</keyword>
<comment type="subcellular location">
    <subcellularLocation>
        <location evidence="1">Nucleus</location>
    </subcellularLocation>
</comment>
<feature type="region of interest" description="Disordered" evidence="4">
    <location>
        <begin position="1"/>
        <end position="49"/>
    </location>
</feature>
<name>A0ABR4P0E5_9SACH</name>
<dbReference type="Gene3D" id="3.40.50.10190">
    <property type="entry name" value="BRCT domain"/>
    <property type="match status" value="1"/>
</dbReference>
<evidence type="ECO:0000313" key="7">
    <source>
        <dbReference type="Proteomes" id="UP001623330"/>
    </source>
</evidence>
<evidence type="ECO:0000259" key="5">
    <source>
        <dbReference type="Pfam" id="PF08605"/>
    </source>
</evidence>
<evidence type="ECO:0000256" key="3">
    <source>
        <dbReference type="ARBA" id="ARBA00023242"/>
    </source>
</evidence>
<comment type="caution">
    <text evidence="6">The sequence shown here is derived from an EMBL/GenBank/DDBJ whole genome shotgun (WGS) entry which is preliminary data.</text>
</comment>
<evidence type="ECO:0000256" key="2">
    <source>
        <dbReference type="ARBA" id="ARBA00022763"/>
    </source>
</evidence>
<dbReference type="Pfam" id="PF08605">
    <property type="entry name" value="Rad9_Rad53_bind"/>
    <property type="match status" value="1"/>
</dbReference>
<feature type="region of interest" description="Disordered" evidence="4">
    <location>
        <begin position="64"/>
        <end position="104"/>
    </location>
</feature>
<dbReference type="PANTHER" id="PTHR15321:SF3">
    <property type="entry name" value="TP53-BINDING PROTEIN 1"/>
    <property type="match status" value="1"/>
</dbReference>
<reference evidence="6 7" key="1">
    <citation type="submission" date="2024-05" db="EMBL/GenBank/DDBJ databases">
        <title>Long read based assembly of the Candida bracarensis genome reveals expanded adhesin content.</title>
        <authorList>
            <person name="Marcet-Houben M."/>
            <person name="Ksiezopolska E."/>
            <person name="Gabaldon T."/>
        </authorList>
    </citation>
    <scope>NUCLEOTIDE SEQUENCE [LARGE SCALE GENOMIC DNA]</scope>
    <source>
        <strain evidence="6 7">CBM6</strain>
    </source>
</reference>
<evidence type="ECO:0000313" key="6">
    <source>
        <dbReference type="EMBL" id="KAL3234920.1"/>
    </source>
</evidence>
<evidence type="ECO:0000256" key="1">
    <source>
        <dbReference type="ARBA" id="ARBA00004123"/>
    </source>
</evidence>
<feature type="compositionally biased region" description="Polar residues" evidence="4">
    <location>
        <begin position="441"/>
        <end position="468"/>
    </location>
</feature>
<feature type="compositionally biased region" description="Basic and acidic residues" evidence="4">
    <location>
        <begin position="480"/>
        <end position="490"/>
    </location>
</feature>
<dbReference type="SUPFAM" id="SSF52113">
    <property type="entry name" value="BRCT domain"/>
    <property type="match status" value="1"/>
</dbReference>
<gene>
    <name evidence="6" type="ORF">RNJ44_02708</name>
</gene>
<feature type="region of interest" description="Disordered" evidence="4">
    <location>
        <begin position="685"/>
        <end position="710"/>
    </location>
</feature>
<proteinExistence type="predicted"/>
<feature type="domain" description="Rad9-like Rad53-binding" evidence="5">
    <location>
        <begin position="536"/>
        <end position="661"/>
    </location>
</feature>
<dbReference type="PANTHER" id="PTHR15321">
    <property type="entry name" value="TUMOR SUPPRESSOR P53-BINDING PROTEIN 1"/>
    <property type="match status" value="1"/>
</dbReference>
<accession>A0ABR4P0E5</accession>
<dbReference type="InterPro" id="IPR047249">
    <property type="entry name" value="BRCT_p53bp1-like_rpt1"/>
</dbReference>
<dbReference type="InterPro" id="IPR036420">
    <property type="entry name" value="BRCT_dom_sf"/>
</dbReference>
<sequence length="1065" mass="119803">MNRNSSHQENNSEYHDTVVDNEEVTPINESDKSNSHSTSNSSNPVKFMSTNDIFNMDGVVRQSLSEAEKSDSSGSSEEAELNLGTQGHDDGNKNPVRLNQRTPDLDKIAKFIKGNRTPGRKSILSKYNSSDLEDTPVNQRRVLRGDNSSFNKISTIRKNLTEDINQTEKANEINIHHEELQSTPKNKEIFLENSSPYQRNNLKVNGHIKKNNNNNSDIGNDVSVNEFDTLPHSLSNALSYGGSPSKASNIENEKYVLKLNGNTKISSNEATQIINNTSVATQNSKGSQANKQNFYEEHLGIDTQPIISLSQEQNETQVDETVTNNIILSPSVDNSIKNNSLLLSHEPVIEVPRTSSPSKLKQICINNESTQEIPNSQKKIDSQNIFEKEKIYLQVSSRPTTTVNSGDNESTLGEDQVFTINSESELTQELPEIDEANITAEHTNIDSNNEIDQNTSKNETGSIKSSIDGSPRNSSNRNNSQRESEGKMERSFQSVISSHFSKAKKGTGVNSQYLDKGKTLSYLSRLIDNGVLSEEKNYLSKNDVFFNNSVWYLFDKNLKFYPGRYIESNGEYSEVEHKSGTITVLTNDLHFLDIRVNDIVECEGQLYQIVGLQCKNTEVDSIRCIRGYDTLHLRKRKINGSLYKKTYIKSLSDICIDLETWVKRPKIILHGSEFSKANAHEDLKKPIRSRKSSNNSSPRKPLDTNVKFESSTPSKLKNNIANLDYYDKESSPVVPINTSFNASVLEVSKDGSSRGFQDCIFALSNLPTYTDELSDTICNFGGDIAEDGFNSLFDFAEPLSFDDTFLRENFDVSLLIVNSKLKWKSQIMGSKKRFACLFANRHLRSLKYLETLALGWPTLHWKFIEELQDSGTGQIEERLWSYLLPSGESLRLYDNSTKSSVIVSNNIHRFYSNFMSGKTLQDQLANRSSILRGFTVLILGTSTLDKFLNFCFCCLGASNIAYVLSDRISKLSTQKKPNSAKRQKTSNIEIIFNALLYILEQPQLSSNTHVLIYVNCITNDNEDHVVDIIRNTASSVPINDGMKLFVESKEWLIQTIIHTNSGFAH</sequence>
<feature type="region of interest" description="Disordered" evidence="4">
    <location>
        <begin position="441"/>
        <end position="491"/>
    </location>
</feature>
<keyword evidence="3" id="KW-0539">Nucleus</keyword>
<evidence type="ECO:0000256" key="4">
    <source>
        <dbReference type="SAM" id="MobiDB-lite"/>
    </source>
</evidence>